<dbReference type="GO" id="GO:0004252">
    <property type="term" value="F:serine-type endopeptidase activity"/>
    <property type="evidence" value="ECO:0007669"/>
    <property type="project" value="InterPro"/>
</dbReference>
<evidence type="ECO:0000256" key="6">
    <source>
        <dbReference type="RuleBase" id="RU362042"/>
    </source>
</evidence>
<dbReference type="Pfam" id="PF10502">
    <property type="entry name" value="Peptidase_S26"/>
    <property type="match status" value="1"/>
</dbReference>
<keyword evidence="4 6" id="KW-0378">Hydrolase</keyword>
<comment type="similarity">
    <text evidence="1 6">Belongs to the peptidase S26 family.</text>
</comment>
<feature type="active site" evidence="5">
    <location>
        <position position="37"/>
    </location>
</feature>
<organism evidence="8 9">
    <name type="scientific">Anaeromyxobacter diazotrophicus</name>
    <dbReference type="NCBI Taxonomy" id="2590199"/>
    <lineage>
        <taxon>Bacteria</taxon>
        <taxon>Pseudomonadati</taxon>
        <taxon>Myxococcota</taxon>
        <taxon>Myxococcia</taxon>
        <taxon>Myxococcales</taxon>
        <taxon>Cystobacterineae</taxon>
        <taxon>Anaeromyxobacteraceae</taxon>
        <taxon>Anaeromyxobacter</taxon>
    </lineage>
</organism>
<dbReference type="RefSeq" id="WP_176065122.1">
    <property type="nucleotide sequence ID" value="NZ_BJTG01000005.1"/>
</dbReference>
<reference evidence="9" key="1">
    <citation type="journal article" date="2020" name="Appl. Environ. Microbiol.">
        <title>Diazotrophic Anaeromyxobacter Isolates from Soils.</title>
        <authorList>
            <person name="Masuda Y."/>
            <person name="Yamanaka H."/>
            <person name="Xu Z.X."/>
            <person name="Shiratori Y."/>
            <person name="Aono T."/>
            <person name="Amachi S."/>
            <person name="Senoo K."/>
            <person name="Itoh H."/>
        </authorList>
    </citation>
    <scope>NUCLEOTIDE SEQUENCE [LARGE SCALE GENOMIC DNA]</scope>
    <source>
        <strain evidence="9">R267</strain>
    </source>
</reference>
<dbReference type="EC" id="3.4.21.89" evidence="6"/>
<dbReference type="InterPro" id="IPR036286">
    <property type="entry name" value="LexA/Signal_pep-like_sf"/>
</dbReference>
<feature type="active site" evidence="5">
    <location>
        <position position="94"/>
    </location>
</feature>
<feature type="domain" description="Peptidase S26" evidence="7">
    <location>
        <begin position="13"/>
        <end position="208"/>
    </location>
</feature>
<protein>
    <recommendedName>
        <fullName evidence="2 6">Signal peptidase I</fullName>
        <ecNumber evidence="6">3.4.21.89</ecNumber>
    </recommendedName>
</protein>
<comment type="caution">
    <text evidence="8">The sequence shown here is derived from an EMBL/GenBank/DDBJ whole genome shotgun (WGS) entry which is preliminary data.</text>
</comment>
<dbReference type="InterPro" id="IPR019533">
    <property type="entry name" value="Peptidase_S26"/>
</dbReference>
<sequence length="229" mass="25440">MDRAKVNKEIRGWVFTIVAVLAFRTFLYEAVYIPSGSMIPTLQIGDYVIVEKWAYGARLPFTDTAQATWSTPKRGDIVVLLAPPGNPRSDDLIKRVVAVAGDTVEIQDGGLVLNGKAVPRERIPGPCTYWNKLEGGPWREEPCVDFVEQLPPHTYHSYCTPYLPCGDVPPFTVPPGTVWLAGDHRDHSADSRVFGPVPVGRIKGRAWVALVSWGPDGPRWNRLFHSVTH</sequence>
<evidence type="ECO:0000259" key="7">
    <source>
        <dbReference type="Pfam" id="PF10502"/>
    </source>
</evidence>
<comment type="catalytic activity">
    <reaction evidence="6">
        <text>Cleavage of hydrophobic, N-terminal signal or leader sequences from secreted and periplasmic proteins.</text>
        <dbReference type="EC" id="3.4.21.89"/>
    </reaction>
</comment>
<keyword evidence="6" id="KW-0812">Transmembrane</keyword>
<dbReference type="GO" id="GO:0006465">
    <property type="term" value="P:signal peptide processing"/>
    <property type="evidence" value="ECO:0007669"/>
    <property type="project" value="InterPro"/>
</dbReference>
<dbReference type="CDD" id="cd06530">
    <property type="entry name" value="S26_SPase_I"/>
    <property type="match status" value="1"/>
</dbReference>
<dbReference type="AlphaFoldDB" id="A0A7I9VM60"/>
<evidence type="ECO:0000256" key="2">
    <source>
        <dbReference type="ARBA" id="ARBA00019232"/>
    </source>
</evidence>
<dbReference type="GO" id="GO:0016020">
    <property type="term" value="C:membrane"/>
    <property type="evidence" value="ECO:0007669"/>
    <property type="project" value="UniProtKB-SubCell"/>
</dbReference>
<keyword evidence="3 6" id="KW-0645">Protease</keyword>
<evidence type="ECO:0000313" key="8">
    <source>
        <dbReference type="EMBL" id="GEJ57493.1"/>
    </source>
</evidence>
<dbReference type="GO" id="GO:0009003">
    <property type="term" value="F:signal peptidase activity"/>
    <property type="evidence" value="ECO:0007669"/>
    <property type="project" value="UniProtKB-EC"/>
</dbReference>
<dbReference type="Proteomes" id="UP000503640">
    <property type="component" value="Unassembled WGS sequence"/>
</dbReference>
<accession>A0A7I9VM60</accession>
<dbReference type="PROSITE" id="PS00501">
    <property type="entry name" value="SPASE_I_1"/>
    <property type="match status" value="1"/>
</dbReference>
<evidence type="ECO:0000256" key="4">
    <source>
        <dbReference type="ARBA" id="ARBA00022801"/>
    </source>
</evidence>
<dbReference type="PANTHER" id="PTHR43390:SF1">
    <property type="entry name" value="CHLOROPLAST PROCESSING PEPTIDASE"/>
    <property type="match status" value="1"/>
</dbReference>
<dbReference type="PRINTS" id="PR00727">
    <property type="entry name" value="LEADERPTASE"/>
</dbReference>
<gene>
    <name evidence="8" type="ORF">AMYX_22340</name>
</gene>
<dbReference type="InterPro" id="IPR000223">
    <property type="entry name" value="Pept_S26A_signal_pept_1"/>
</dbReference>
<keyword evidence="6" id="KW-0472">Membrane</keyword>
<proteinExistence type="inferred from homology"/>
<keyword evidence="6" id="KW-1133">Transmembrane helix</keyword>
<evidence type="ECO:0000256" key="5">
    <source>
        <dbReference type="PIRSR" id="PIRSR600223-1"/>
    </source>
</evidence>
<evidence type="ECO:0000256" key="1">
    <source>
        <dbReference type="ARBA" id="ARBA00009370"/>
    </source>
</evidence>
<dbReference type="PANTHER" id="PTHR43390">
    <property type="entry name" value="SIGNAL PEPTIDASE I"/>
    <property type="match status" value="1"/>
</dbReference>
<dbReference type="SUPFAM" id="SSF51306">
    <property type="entry name" value="LexA/Signal peptidase"/>
    <property type="match status" value="1"/>
</dbReference>
<dbReference type="InterPro" id="IPR019756">
    <property type="entry name" value="Pept_S26A_signal_pept_1_Ser-AS"/>
</dbReference>
<dbReference type="Gene3D" id="2.10.109.10">
    <property type="entry name" value="Umud Fragment, subunit A"/>
    <property type="match status" value="1"/>
</dbReference>
<comment type="subcellular location">
    <subcellularLocation>
        <location evidence="6">Membrane</location>
        <topology evidence="6">Single-pass type II membrane protein</topology>
    </subcellularLocation>
</comment>
<name>A0A7I9VM60_9BACT</name>
<evidence type="ECO:0000313" key="9">
    <source>
        <dbReference type="Proteomes" id="UP000503640"/>
    </source>
</evidence>
<dbReference type="EMBL" id="BJTG01000005">
    <property type="protein sequence ID" value="GEJ57493.1"/>
    <property type="molecule type" value="Genomic_DNA"/>
</dbReference>
<evidence type="ECO:0000256" key="3">
    <source>
        <dbReference type="ARBA" id="ARBA00022670"/>
    </source>
</evidence>
<keyword evidence="9" id="KW-1185">Reference proteome</keyword>
<feature type="transmembrane region" description="Helical" evidence="6">
    <location>
        <begin position="12"/>
        <end position="33"/>
    </location>
</feature>
<dbReference type="NCBIfam" id="TIGR02227">
    <property type="entry name" value="sigpep_I_bact"/>
    <property type="match status" value="1"/>
</dbReference>